<dbReference type="EMBL" id="VCIW01000012">
    <property type="protein sequence ID" value="TLS50872.1"/>
    <property type="molecule type" value="Genomic_DNA"/>
</dbReference>
<evidence type="ECO:0000313" key="1">
    <source>
        <dbReference type="EMBL" id="TLS50872.1"/>
    </source>
</evidence>
<evidence type="ECO:0000313" key="2">
    <source>
        <dbReference type="Proteomes" id="UP000309676"/>
    </source>
</evidence>
<name>A0A5R9G3D4_9BACL</name>
<sequence length="862" mass="93195">MNKVWVAAGAAVILLAAGALWYWRLTPELAATTAFSQPSERAPAADAFSTPAFELEGMEGVTSNGQLSLYYDEATAGIAVRHEETGRVWHSNPADREADSLANGNVKDEMASQLTLTYANELGQTFKMNSFADSVGRGQVETERIAGGLKVVYTIGEASSGLDALPRKIGVERFEAIKDKAGASYNRYFRLSYALRKEQGVYERLDSQLQGTVLLKTQEAFAAAGYAEADLLRDNEEHGIAAEAKDSEIFKVAIEYALDGDQLVARIPVNEIEYAASTPPTELSVLEYFGAGGAADDGYLLVPDGSGSLIYMNRPKGLSQPYAQRIYGEDLALNRRMDGAIAETARMPVFGLRLGDAGWLGIIEAGAPLASVNAASGGIRSSYNNVYASFNALAMESVRLQSGTSERAVPQFQQRLPATDFVLRFVFLEGERASYVGMAHAYQAYLLERGLLTEKAAASEASGAETSGARGLPFYVELVGDIPKRTSFLGVPYTTMKALTTFDQAQRIAEALKALSVDNIKLRLTGWFNGGVEHEVPTDVAPDRALGGRKGLLELIAYGRNEGVELYPDVAFAKLYPQRSLTYSPAKAGVRHLNRRTADLYPLDPALGRASPEAAPTYLLTPGAVPGVADRFLDSYEAYGVPGLSVRDLGELLYSDFRVDRHVDRAQSEAISTAQLGKLKDALPGSGALMVDGGNAYAFAAADHIVNAPMGGSGFNMTDESVPFYHIVLRGYVDYAGAPMNLTGGADVTEAKLRSLEYGANAYFKWIFESNDQVKDTAYNGLYSVHYRTWLDRAAEVYRELNEALGDVADERIVDHRMVRPGVYRTEYEGGKAIYVNYTAEAVQVDGIAVGARDYAAGGEGR</sequence>
<dbReference type="Proteomes" id="UP000309676">
    <property type="component" value="Unassembled WGS sequence"/>
</dbReference>
<proteinExistence type="predicted"/>
<dbReference type="AlphaFoldDB" id="A0A5R9G3D4"/>
<dbReference type="InterPro" id="IPR043751">
    <property type="entry name" value="DUF5696"/>
</dbReference>
<reference evidence="1 2" key="1">
    <citation type="submission" date="2019-05" db="EMBL/GenBank/DDBJ databases">
        <authorList>
            <person name="Narsing Rao M.P."/>
            <person name="Li W.J."/>
        </authorList>
    </citation>
    <scope>NUCLEOTIDE SEQUENCE [LARGE SCALE GENOMIC DNA]</scope>
    <source>
        <strain evidence="1 2">SYSU_K30003</strain>
    </source>
</reference>
<dbReference type="Pfam" id="PF18952">
    <property type="entry name" value="DUF5696"/>
    <property type="match status" value="1"/>
</dbReference>
<comment type="caution">
    <text evidence="1">The sequence shown here is derived from an EMBL/GenBank/DDBJ whole genome shotgun (WGS) entry which is preliminary data.</text>
</comment>
<organism evidence="1 2">
    <name type="scientific">Paenibacillus antri</name>
    <dbReference type="NCBI Taxonomy" id="2582848"/>
    <lineage>
        <taxon>Bacteria</taxon>
        <taxon>Bacillati</taxon>
        <taxon>Bacillota</taxon>
        <taxon>Bacilli</taxon>
        <taxon>Bacillales</taxon>
        <taxon>Paenibacillaceae</taxon>
        <taxon>Paenibacillus</taxon>
    </lineage>
</organism>
<keyword evidence="2" id="KW-1185">Reference proteome</keyword>
<gene>
    <name evidence="1" type="ORF">FE782_17645</name>
</gene>
<protein>
    <submittedName>
        <fullName evidence="1">Uncharacterized protein</fullName>
    </submittedName>
</protein>
<dbReference type="OrthoDB" id="9793135at2"/>
<dbReference type="RefSeq" id="WP_138195558.1">
    <property type="nucleotide sequence ID" value="NZ_VCIW01000012.1"/>
</dbReference>
<accession>A0A5R9G3D4</accession>